<name>A0A5E7DU81_PSEFL</name>
<reference evidence="1 2" key="1">
    <citation type="submission" date="2019-09" db="EMBL/GenBank/DDBJ databases">
        <authorList>
            <person name="Chandra G."/>
            <person name="Truman W A."/>
        </authorList>
    </citation>
    <scope>NUCLEOTIDE SEQUENCE [LARGE SCALE GENOMIC DNA]</scope>
    <source>
        <strain evidence="1">PS712</strain>
    </source>
</reference>
<evidence type="ECO:0000313" key="2">
    <source>
        <dbReference type="Proteomes" id="UP000326018"/>
    </source>
</evidence>
<dbReference type="AlphaFoldDB" id="A0A5E7DU81"/>
<proteinExistence type="predicted"/>
<evidence type="ECO:0000313" key="1">
    <source>
        <dbReference type="EMBL" id="VVO21057.1"/>
    </source>
</evidence>
<organism evidence="1 2">
    <name type="scientific">Pseudomonas fluorescens</name>
    <dbReference type="NCBI Taxonomy" id="294"/>
    <lineage>
        <taxon>Bacteria</taxon>
        <taxon>Pseudomonadati</taxon>
        <taxon>Pseudomonadota</taxon>
        <taxon>Gammaproteobacteria</taxon>
        <taxon>Pseudomonadales</taxon>
        <taxon>Pseudomonadaceae</taxon>
        <taxon>Pseudomonas</taxon>
    </lineage>
</organism>
<accession>A0A5E7DU81</accession>
<sequence>MNESGAQVAAVVGGSVVTFAGDLPESHREDIYLSTMYAQRATREAFNVGLSGDWFTYYRNVLKYIGWDVPVPEGLPFRRDDSMAEEAAQSISTRLGDRFSSPVRHALAALESDSLALDLFESTSLSQDAGCFQIIPCVLKDPNRVEMGIYHRQFQIRRRVSRFLFIKHEDLVHSSTEQMSVITFNTLYYAQFREKVKRSVLSQSMKYLKGLEV</sequence>
<dbReference type="OrthoDB" id="6888481at2"/>
<dbReference type="EMBL" id="CABVIB010000024">
    <property type="protein sequence ID" value="VVO21057.1"/>
    <property type="molecule type" value="Genomic_DNA"/>
</dbReference>
<protein>
    <submittedName>
        <fullName evidence="1">Uncharacterized protein</fullName>
    </submittedName>
</protein>
<gene>
    <name evidence="1" type="ORF">PS712_04236</name>
</gene>
<dbReference type="Proteomes" id="UP000326018">
    <property type="component" value="Unassembled WGS sequence"/>
</dbReference>
<dbReference type="RefSeq" id="WP_150704110.1">
    <property type="nucleotide sequence ID" value="NZ_CABVIB010000024.1"/>
</dbReference>